<keyword evidence="2" id="KW-0328">Glycosyltransferase</keyword>
<evidence type="ECO:0000259" key="1">
    <source>
        <dbReference type="Pfam" id="PF00156"/>
    </source>
</evidence>
<feature type="domain" description="Phosphoribosyltransferase" evidence="1">
    <location>
        <begin position="16"/>
        <end position="182"/>
    </location>
</feature>
<evidence type="ECO:0000313" key="3">
    <source>
        <dbReference type="Proteomes" id="UP001061862"/>
    </source>
</evidence>
<dbReference type="SUPFAM" id="SSF53271">
    <property type="entry name" value="PRTase-like"/>
    <property type="match status" value="1"/>
</dbReference>
<dbReference type="Pfam" id="PF00156">
    <property type="entry name" value="Pribosyltran"/>
    <property type="match status" value="1"/>
</dbReference>
<dbReference type="InterPro" id="IPR000836">
    <property type="entry name" value="PRTase_dom"/>
</dbReference>
<dbReference type="Gene3D" id="3.40.50.2020">
    <property type="match status" value="1"/>
</dbReference>
<dbReference type="Proteomes" id="UP001061862">
    <property type="component" value="Chromosome"/>
</dbReference>
<keyword evidence="2" id="KW-0808">Transferase</keyword>
<dbReference type="CDD" id="cd06223">
    <property type="entry name" value="PRTases_typeI"/>
    <property type="match status" value="1"/>
</dbReference>
<dbReference type="RefSeq" id="WP_262171162.1">
    <property type="nucleotide sequence ID" value="NZ_CP104965.1"/>
</dbReference>
<dbReference type="Gene3D" id="3.30.1310.20">
    <property type="entry name" value="PRTase-like"/>
    <property type="match status" value="1"/>
</dbReference>
<organism evidence="2 3">
    <name type="scientific">Devosia neptuniae</name>
    <dbReference type="NCBI Taxonomy" id="191302"/>
    <lineage>
        <taxon>Bacteria</taxon>
        <taxon>Pseudomonadati</taxon>
        <taxon>Pseudomonadota</taxon>
        <taxon>Alphaproteobacteria</taxon>
        <taxon>Hyphomicrobiales</taxon>
        <taxon>Devosiaceae</taxon>
        <taxon>Devosia</taxon>
    </lineage>
</organism>
<sequence>MFATSALFTDRREAGRRLAKAVAALGLSDPIVLALPRGGVPVALEVALALRAPLDLLLVRKLGAPGHEEYGIGALVDGADPQIVLNDEAMAIIKPPPDYVEAETQRQLIELERRRKAYLGSRQALPVKGETVVIVDDGIATGSTITVALRALRKAGAAGVVLAVPVAPLDTIDRLREEADGVVCLATPEPFGSVGQHYVSFGQTSDQEVVDLLAAAAAGRHAG</sequence>
<protein>
    <submittedName>
        <fullName evidence="2">Phosphoribosyltransferase</fullName>
    </submittedName>
</protein>
<proteinExistence type="predicted"/>
<gene>
    <name evidence="2" type="ORF">N8A98_10375</name>
</gene>
<keyword evidence="3" id="KW-1185">Reference proteome</keyword>
<dbReference type="InterPro" id="IPR029057">
    <property type="entry name" value="PRTase-like"/>
</dbReference>
<evidence type="ECO:0000313" key="2">
    <source>
        <dbReference type="EMBL" id="UXN71552.1"/>
    </source>
</evidence>
<dbReference type="GO" id="GO:0016757">
    <property type="term" value="F:glycosyltransferase activity"/>
    <property type="evidence" value="ECO:0007669"/>
    <property type="project" value="UniProtKB-KW"/>
</dbReference>
<name>A0ABY6CHH8_9HYPH</name>
<reference evidence="2 3" key="1">
    <citation type="submission" date="2022-09" db="EMBL/GenBank/DDBJ databases">
        <title>Interaction between co-microsymbionts with complementary sets of symbiotic genes in legume-rhizobium systems.</title>
        <authorList>
            <person name="Safronova V."/>
            <person name="Sazanova A."/>
            <person name="Afonin A."/>
            <person name="Chirak E."/>
        </authorList>
    </citation>
    <scope>NUCLEOTIDE SEQUENCE [LARGE SCALE GENOMIC DNA]</scope>
    <source>
        <strain evidence="2 3">A18/4-1</strain>
    </source>
</reference>
<dbReference type="EMBL" id="CP104965">
    <property type="protein sequence ID" value="UXN71552.1"/>
    <property type="molecule type" value="Genomic_DNA"/>
</dbReference>
<accession>A0ABY6CHH8</accession>